<keyword evidence="7" id="KW-1185">Reference proteome</keyword>
<comment type="caution">
    <text evidence="6">The sequence shown here is derived from an EMBL/GenBank/DDBJ whole genome shotgun (WGS) entry which is preliminary data.</text>
</comment>
<feature type="domain" description="HTH tetR-type" evidence="5">
    <location>
        <begin position="17"/>
        <end position="79"/>
    </location>
</feature>
<evidence type="ECO:0000259" key="5">
    <source>
        <dbReference type="PROSITE" id="PS50977"/>
    </source>
</evidence>
<dbReference type="Pfam" id="PF21313">
    <property type="entry name" value="EthR_C"/>
    <property type="match status" value="1"/>
</dbReference>
<dbReference type="RefSeq" id="WP_319955485.1">
    <property type="nucleotide sequence ID" value="NZ_JAXAVX010000013.1"/>
</dbReference>
<dbReference type="InterPro" id="IPR001647">
    <property type="entry name" value="HTH_TetR"/>
</dbReference>
<dbReference type="PANTHER" id="PTHR30055:SF234">
    <property type="entry name" value="HTH-TYPE TRANSCRIPTIONAL REGULATOR BETI"/>
    <property type="match status" value="1"/>
</dbReference>
<dbReference type="SUPFAM" id="SSF48498">
    <property type="entry name" value="Tetracyclin repressor-like, C-terminal domain"/>
    <property type="match status" value="1"/>
</dbReference>
<accession>A0ABU4VQG7</accession>
<evidence type="ECO:0000313" key="6">
    <source>
        <dbReference type="EMBL" id="MDX8153334.1"/>
    </source>
</evidence>
<keyword evidence="3" id="KW-0804">Transcription</keyword>
<evidence type="ECO:0000256" key="2">
    <source>
        <dbReference type="ARBA" id="ARBA00023125"/>
    </source>
</evidence>
<proteinExistence type="predicted"/>
<evidence type="ECO:0000256" key="1">
    <source>
        <dbReference type="ARBA" id="ARBA00023015"/>
    </source>
</evidence>
<dbReference type="InterPro" id="IPR050109">
    <property type="entry name" value="HTH-type_TetR-like_transc_reg"/>
</dbReference>
<reference evidence="6 7" key="1">
    <citation type="submission" date="2023-11" db="EMBL/GenBank/DDBJ databases">
        <authorList>
            <person name="Xu M."/>
            <person name="Jiang T."/>
        </authorList>
    </citation>
    <scope>NUCLEOTIDE SEQUENCE [LARGE SCALE GENOMIC DNA]</scope>
    <source>
        <strain evidence="6 7">SD</strain>
    </source>
</reference>
<dbReference type="InterPro" id="IPR049397">
    <property type="entry name" value="EthR_C"/>
</dbReference>
<feature type="DNA-binding region" description="H-T-H motif" evidence="4">
    <location>
        <begin position="42"/>
        <end position="61"/>
    </location>
</feature>
<dbReference type="Proteomes" id="UP001277761">
    <property type="component" value="Unassembled WGS sequence"/>
</dbReference>
<keyword evidence="2 4" id="KW-0238">DNA-binding</keyword>
<dbReference type="SUPFAM" id="SSF46689">
    <property type="entry name" value="Homeodomain-like"/>
    <property type="match status" value="1"/>
</dbReference>
<evidence type="ECO:0000313" key="7">
    <source>
        <dbReference type="Proteomes" id="UP001277761"/>
    </source>
</evidence>
<organism evidence="6 7">
    <name type="scientific">Patulibacter brassicae</name>
    <dbReference type="NCBI Taxonomy" id="1705717"/>
    <lineage>
        <taxon>Bacteria</taxon>
        <taxon>Bacillati</taxon>
        <taxon>Actinomycetota</taxon>
        <taxon>Thermoleophilia</taxon>
        <taxon>Solirubrobacterales</taxon>
        <taxon>Patulibacteraceae</taxon>
        <taxon>Patulibacter</taxon>
    </lineage>
</organism>
<evidence type="ECO:0000256" key="3">
    <source>
        <dbReference type="ARBA" id="ARBA00023163"/>
    </source>
</evidence>
<dbReference type="EMBL" id="JAXAVX010000013">
    <property type="protein sequence ID" value="MDX8153334.1"/>
    <property type="molecule type" value="Genomic_DNA"/>
</dbReference>
<sequence>MAPRASKPLQPPREVRREQLARLFVEVVEPLLQQGETYAEISVERLITAVDISRSTFYVYFDDKGDLLRAMVEDVTQAFADAAAPWFELGPDATRKDLRKALQPLFDAYHQHQMLLGAITETAAYDQQIREQHAALVDRAVTEITRHFRAQQKLGRAAPLDAPRTARWLVWMLERGLYQLVAPAKPAEFKRLLDTATDIVWRVLYEGYRDDA</sequence>
<dbReference type="PANTHER" id="PTHR30055">
    <property type="entry name" value="HTH-TYPE TRANSCRIPTIONAL REGULATOR RUTR"/>
    <property type="match status" value="1"/>
</dbReference>
<gene>
    <name evidence="6" type="ORF">SK069_17175</name>
</gene>
<evidence type="ECO:0000256" key="4">
    <source>
        <dbReference type="PROSITE-ProRule" id="PRU00335"/>
    </source>
</evidence>
<dbReference type="Gene3D" id="1.10.10.60">
    <property type="entry name" value="Homeodomain-like"/>
    <property type="match status" value="1"/>
</dbReference>
<dbReference type="Pfam" id="PF00440">
    <property type="entry name" value="TetR_N"/>
    <property type="match status" value="1"/>
</dbReference>
<name>A0ABU4VQG7_9ACTN</name>
<protein>
    <submittedName>
        <fullName evidence="6">TetR/AcrR family transcriptional regulator</fullName>
    </submittedName>
</protein>
<dbReference type="InterPro" id="IPR009057">
    <property type="entry name" value="Homeodomain-like_sf"/>
</dbReference>
<dbReference type="Gene3D" id="1.10.357.10">
    <property type="entry name" value="Tetracycline Repressor, domain 2"/>
    <property type="match status" value="1"/>
</dbReference>
<keyword evidence="1" id="KW-0805">Transcription regulation</keyword>
<dbReference type="PROSITE" id="PS50977">
    <property type="entry name" value="HTH_TETR_2"/>
    <property type="match status" value="1"/>
</dbReference>
<dbReference type="InterPro" id="IPR036271">
    <property type="entry name" value="Tet_transcr_reg_TetR-rel_C_sf"/>
</dbReference>